<dbReference type="GO" id="GO:0043190">
    <property type="term" value="C:ATP-binding cassette (ABC) transporter complex"/>
    <property type="evidence" value="ECO:0007669"/>
    <property type="project" value="InterPro"/>
</dbReference>
<keyword evidence="8" id="KW-0472">Membrane</keyword>
<evidence type="ECO:0000256" key="6">
    <source>
        <dbReference type="ARBA" id="ARBA00023004"/>
    </source>
</evidence>
<name>A0A1F6SY99_9PROT</name>
<dbReference type="InterPro" id="IPR013611">
    <property type="entry name" value="Transp-assoc_OB_typ2"/>
</dbReference>
<feature type="domain" description="ABC transporter" evidence="9">
    <location>
        <begin position="6"/>
        <end position="238"/>
    </location>
</feature>
<dbReference type="InterPro" id="IPR008995">
    <property type="entry name" value="Mo/tungstate-bd_C_term_dom"/>
</dbReference>
<evidence type="ECO:0000313" key="10">
    <source>
        <dbReference type="EMBL" id="OGI37834.1"/>
    </source>
</evidence>
<dbReference type="SUPFAM" id="SSF50331">
    <property type="entry name" value="MOP-like"/>
    <property type="match status" value="1"/>
</dbReference>
<gene>
    <name evidence="10" type="ORF">A2140_09860</name>
</gene>
<evidence type="ECO:0000256" key="8">
    <source>
        <dbReference type="ARBA" id="ARBA00023136"/>
    </source>
</evidence>
<dbReference type="InterPro" id="IPR003439">
    <property type="entry name" value="ABC_transporter-like_ATP-bd"/>
</dbReference>
<reference evidence="10 11" key="1">
    <citation type="journal article" date="2016" name="Nat. Commun.">
        <title>Thousands of microbial genomes shed light on interconnected biogeochemical processes in an aquifer system.</title>
        <authorList>
            <person name="Anantharaman K."/>
            <person name="Brown C.T."/>
            <person name="Hug L.A."/>
            <person name="Sharon I."/>
            <person name="Castelle C.J."/>
            <person name="Probst A.J."/>
            <person name="Thomas B.C."/>
            <person name="Singh A."/>
            <person name="Wilkins M.J."/>
            <person name="Karaoz U."/>
            <person name="Brodie E.L."/>
            <person name="Williams K.H."/>
            <person name="Hubbard S.S."/>
            <person name="Banfield J.F."/>
        </authorList>
    </citation>
    <scope>NUCLEOTIDE SEQUENCE [LARGE SCALE GENOMIC DNA]</scope>
</reference>
<evidence type="ECO:0000256" key="7">
    <source>
        <dbReference type="ARBA" id="ARBA00023065"/>
    </source>
</evidence>
<dbReference type="InterPro" id="IPR015853">
    <property type="entry name" value="ABC_transpr_FbpC"/>
</dbReference>
<dbReference type="GO" id="GO:0015697">
    <property type="term" value="P:quaternary ammonium group transport"/>
    <property type="evidence" value="ECO:0007669"/>
    <property type="project" value="UniProtKB-ARBA"/>
</dbReference>
<evidence type="ECO:0000256" key="5">
    <source>
        <dbReference type="ARBA" id="ARBA00022840"/>
    </source>
</evidence>
<dbReference type="AlphaFoldDB" id="A0A1F6SY99"/>
<keyword evidence="6" id="KW-0408">Iron</keyword>
<evidence type="ECO:0000259" key="9">
    <source>
        <dbReference type="PROSITE" id="PS50893"/>
    </source>
</evidence>
<evidence type="ECO:0000256" key="4">
    <source>
        <dbReference type="ARBA" id="ARBA00022741"/>
    </source>
</evidence>
<keyword evidence="7" id="KW-0406">Ion transport</keyword>
<dbReference type="InterPro" id="IPR050093">
    <property type="entry name" value="ABC_SmlMolc_Importer"/>
</dbReference>
<keyword evidence="4" id="KW-0547">Nucleotide-binding</keyword>
<accession>A0A1F6SY99</accession>
<dbReference type="PROSITE" id="PS50893">
    <property type="entry name" value="ABC_TRANSPORTER_2"/>
    <property type="match status" value="1"/>
</dbReference>
<dbReference type="InterPro" id="IPR003593">
    <property type="entry name" value="AAA+_ATPase"/>
</dbReference>
<keyword evidence="5 10" id="KW-0067">ATP-binding</keyword>
<dbReference type="Proteomes" id="UP000178379">
    <property type="component" value="Unassembled WGS sequence"/>
</dbReference>
<dbReference type="PANTHER" id="PTHR42781:SF4">
    <property type="entry name" value="SPERMIDINE_PUTRESCINE IMPORT ATP-BINDING PROTEIN POTA"/>
    <property type="match status" value="1"/>
</dbReference>
<evidence type="ECO:0000256" key="1">
    <source>
        <dbReference type="ARBA" id="ARBA00022448"/>
    </source>
</evidence>
<dbReference type="CDD" id="cd03259">
    <property type="entry name" value="ABC_Carb_Solutes_like"/>
    <property type="match status" value="1"/>
</dbReference>
<dbReference type="STRING" id="1817756.A2140_09860"/>
<evidence type="ECO:0000313" key="11">
    <source>
        <dbReference type="Proteomes" id="UP000178379"/>
    </source>
</evidence>
<comment type="caution">
    <text evidence="10">The sequence shown here is derived from an EMBL/GenBank/DDBJ whole genome shotgun (WGS) entry which is preliminary data.</text>
</comment>
<dbReference type="InterPro" id="IPR017871">
    <property type="entry name" value="ABC_transporter-like_CS"/>
</dbReference>
<dbReference type="GO" id="GO:0005524">
    <property type="term" value="F:ATP binding"/>
    <property type="evidence" value="ECO:0007669"/>
    <property type="project" value="UniProtKB-KW"/>
</dbReference>
<dbReference type="GO" id="GO:0016887">
    <property type="term" value="F:ATP hydrolysis activity"/>
    <property type="evidence" value="ECO:0007669"/>
    <property type="project" value="InterPro"/>
</dbReference>
<proteinExistence type="predicted"/>
<dbReference type="InterPro" id="IPR027417">
    <property type="entry name" value="P-loop_NTPase"/>
</dbReference>
<sequence>MTDDILNLTDITCRYDDRLAVRGLSLRVPRGSIVGLLGPSGCGKTTVLRAIAGFHPLEGGEIHIGDRLVSAVGFTLPPEKRRLGVVFQDYALFPHLTVAGNVGFGLRQLSRAERRRVVTEMLALVGLPEMAERYPHELSGGQQQRVALARALAAKPDLVLFDEPFSSLDVELRERLSGELREILKRQGTSAVLVTHDQHEAFAMGDQVGIMHDGRLVQWDTPYNLYHQPCCRFVADFIGQGVFLKGTLLTPDTVETELGIYKGHRPYGWSIGTPVDVLLRPDDIIPDPEGPLRGEIIHKAFKGAEILYTLRLPTGGRVLSLFPSHADHALGSRLGIRVQADHLIAFPRHAPGTQVPPA</sequence>
<dbReference type="Pfam" id="PF08402">
    <property type="entry name" value="TOBE_2"/>
    <property type="match status" value="1"/>
</dbReference>
<dbReference type="PANTHER" id="PTHR42781">
    <property type="entry name" value="SPERMIDINE/PUTRESCINE IMPORT ATP-BINDING PROTEIN POTA"/>
    <property type="match status" value="1"/>
</dbReference>
<keyword evidence="2" id="KW-1003">Cell membrane</keyword>
<dbReference type="Pfam" id="PF00005">
    <property type="entry name" value="ABC_tran"/>
    <property type="match status" value="1"/>
</dbReference>
<dbReference type="SUPFAM" id="SSF52540">
    <property type="entry name" value="P-loop containing nucleoside triphosphate hydrolases"/>
    <property type="match status" value="1"/>
</dbReference>
<dbReference type="EMBL" id="MFSQ01000137">
    <property type="protein sequence ID" value="OGI37834.1"/>
    <property type="molecule type" value="Genomic_DNA"/>
</dbReference>
<dbReference type="FunFam" id="3.40.50.300:FF:000425">
    <property type="entry name" value="Probable ABC transporter, ATP-binding subunit"/>
    <property type="match status" value="1"/>
</dbReference>
<dbReference type="Gene3D" id="3.40.50.300">
    <property type="entry name" value="P-loop containing nucleotide triphosphate hydrolases"/>
    <property type="match status" value="1"/>
</dbReference>
<dbReference type="PROSITE" id="PS00211">
    <property type="entry name" value="ABC_TRANSPORTER_1"/>
    <property type="match status" value="1"/>
</dbReference>
<dbReference type="SMART" id="SM00382">
    <property type="entry name" value="AAA"/>
    <property type="match status" value="1"/>
</dbReference>
<organism evidence="10 11">
    <name type="scientific">Candidatus Muproteobacteria bacterium RBG_16_62_13</name>
    <dbReference type="NCBI Taxonomy" id="1817756"/>
    <lineage>
        <taxon>Bacteria</taxon>
        <taxon>Pseudomonadati</taxon>
        <taxon>Pseudomonadota</taxon>
        <taxon>Candidatus Muproteobacteria</taxon>
    </lineage>
</organism>
<protein>
    <submittedName>
        <fullName evidence="10">Iron ABC transporter ATP-binding protein</fullName>
    </submittedName>
</protein>
<keyword evidence="1" id="KW-0813">Transport</keyword>
<evidence type="ECO:0000256" key="3">
    <source>
        <dbReference type="ARBA" id="ARBA00022496"/>
    </source>
</evidence>
<dbReference type="GO" id="GO:0015408">
    <property type="term" value="F:ABC-type ferric iron transporter activity"/>
    <property type="evidence" value="ECO:0007669"/>
    <property type="project" value="InterPro"/>
</dbReference>
<keyword evidence="3" id="KW-0410">Iron transport</keyword>
<evidence type="ECO:0000256" key="2">
    <source>
        <dbReference type="ARBA" id="ARBA00022475"/>
    </source>
</evidence>